<dbReference type="EMBL" id="LWMU01000092">
    <property type="protein sequence ID" value="KZX11351.1"/>
    <property type="molecule type" value="Genomic_DNA"/>
</dbReference>
<name>A0A165ZYY0_METOA</name>
<keyword evidence="2" id="KW-1185">Reference proteome</keyword>
<dbReference type="PATRIC" id="fig|66851.6.peg.1736"/>
<sequence>MGKEEKYPQIVLETDGTYVIFIEKNVKVSFNSKEAIEDFTKNKDFTIIGKDAQPSKGKTLPYLGNYIVS</sequence>
<dbReference type="STRING" id="66851.MBORA_15960"/>
<reference evidence="2" key="1">
    <citation type="journal article" date="2016" name="Genome Announc.">
        <title>Draft Genome Sequences of Methanobrevibacter curvatus DSM11111, Methanobrevibacter cuticularis DSM11139, Methanobrevibacter filiformis DSM11501, and Methanobrevibacter oralis DSM7256.</title>
        <authorList>
            <person name="Poehlein A."/>
            <person name="Seedorf H."/>
        </authorList>
    </citation>
    <scope>NUCLEOTIDE SEQUENCE [LARGE SCALE GENOMIC DNA]</scope>
    <source>
        <strain evidence="2">DSM 7256 / JCM 30027 / ZR</strain>
    </source>
</reference>
<gene>
    <name evidence="1" type="ORF">MBORA_15960</name>
</gene>
<dbReference type="AlphaFoldDB" id="A0A165ZYY0"/>
<dbReference type="Proteomes" id="UP000077428">
    <property type="component" value="Unassembled WGS sequence"/>
</dbReference>
<proteinExistence type="predicted"/>
<accession>A0A165ZYY0</accession>
<dbReference type="RefSeq" id="WP_063720505.1">
    <property type="nucleotide sequence ID" value="NZ_LT985167.1"/>
</dbReference>
<protein>
    <submittedName>
        <fullName evidence="1">Uncharacterized protein</fullName>
    </submittedName>
</protein>
<evidence type="ECO:0000313" key="1">
    <source>
        <dbReference type="EMBL" id="KZX11351.1"/>
    </source>
</evidence>
<comment type="caution">
    <text evidence="1">The sequence shown here is derived from an EMBL/GenBank/DDBJ whole genome shotgun (WGS) entry which is preliminary data.</text>
</comment>
<organism evidence="1 2">
    <name type="scientific">Methanobrevibacter oralis</name>
    <dbReference type="NCBI Taxonomy" id="66851"/>
    <lineage>
        <taxon>Archaea</taxon>
        <taxon>Methanobacteriati</taxon>
        <taxon>Methanobacteriota</taxon>
        <taxon>Methanomada group</taxon>
        <taxon>Methanobacteria</taxon>
        <taxon>Methanobacteriales</taxon>
        <taxon>Methanobacteriaceae</taxon>
        <taxon>Methanobrevibacter</taxon>
    </lineage>
</organism>
<evidence type="ECO:0000313" key="2">
    <source>
        <dbReference type="Proteomes" id="UP000077428"/>
    </source>
</evidence>